<dbReference type="SUPFAM" id="SSF56672">
    <property type="entry name" value="DNA/RNA polymerases"/>
    <property type="match status" value="1"/>
</dbReference>
<comment type="caution">
    <text evidence="2">The sequence shown here is derived from an EMBL/GenBank/DDBJ whole genome shotgun (WGS) entry which is preliminary data.</text>
</comment>
<accession>A0AAV1YGC9</accession>
<dbReference type="Pfam" id="PF07727">
    <property type="entry name" value="RVT_2"/>
    <property type="match status" value="1"/>
</dbReference>
<name>A0AAV1YGC9_LUPLU</name>
<dbReference type="Proteomes" id="UP001497480">
    <property type="component" value="Unassembled WGS sequence"/>
</dbReference>
<dbReference type="PANTHER" id="PTHR11439">
    <property type="entry name" value="GAG-POL-RELATED RETROTRANSPOSON"/>
    <property type="match status" value="1"/>
</dbReference>
<evidence type="ECO:0000313" key="2">
    <source>
        <dbReference type="EMBL" id="CAL0332892.1"/>
    </source>
</evidence>
<proteinExistence type="predicted"/>
<protein>
    <recommendedName>
        <fullName evidence="1">Reverse transcriptase Ty1/copia-type domain-containing protein</fullName>
    </recommendedName>
</protein>
<dbReference type="AlphaFoldDB" id="A0AAV1YGC9"/>
<sequence>MFQLDVKSAFLHGPLQEEVYVQQPPGYIIEGKEHLVYKLSKALYGLKQAPRAWNKRIDSFLFKQQFEKCEVEHGVYVKESRDGNLVIICLYVDDLLITGSNPRGIAEVKRVLEAEFEMTDLGKLSYFLGMEFSYTPTGLLMHQSKYAKELLIKYNMNSCNPVSSPVETNLRLTNDEGGEAVDATQCKQIVGSLRFLCNTRPDLIYGVGLVSRFMSNPKKSHMLAAKRLLRYVKGTTDFGVLFPLKLQKPELELTGYADSDFGGDLVERKSTSGYLFLLNGAAVSWCSKKQPVIALSNCEAEYISSSYAACQAVWLEELIKEMKIKIRSPLQLKVDNISAISLSKNPVSHGRSKHIEVRFHFLRNLVTKKRLKLEYCRTELQLADAFTKALKIGRFEELRKKMGIESLRNLS</sequence>
<keyword evidence="3" id="KW-1185">Reference proteome</keyword>
<dbReference type="CDD" id="cd09272">
    <property type="entry name" value="RNase_HI_RT_Ty1"/>
    <property type="match status" value="1"/>
</dbReference>
<organism evidence="2 3">
    <name type="scientific">Lupinus luteus</name>
    <name type="common">European yellow lupine</name>
    <dbReference type="NCBI Taxonomy" id="3873"/>
    <lineage>
        <taxon>Eukaryota</taxon>
        <taxon>Viridiplantae</taxon>
        <taxon>Streptophyta</taxon>
        <taxon>Embryophyta</taxon>
        <taxon>Tracheophyta</taxon>
        <taxon>Spermatophyta</taxon>
        <taxon>Magnoliopsida</taxon>
        <taxon>eudicotyledons</taxon>
        <taxon>Gunneridae</taxon>
        <taxon>Pentapetalae</taxon>
        <taxon>rosids</taxon>
        <taxon>fabids</taxon>
        <taxon>Fabales</taxon>
        <taxon>Fabaceae</taxon>
        <taxon>Papilionoideae</taxon>
        <taxon>50 kb inversion clade</taxon>
        <taxon>genistoids sensu lato</taxon>
        <taxon>core genistoids</taxon>
        <taxon>Genisteae</taxon>
        <taxon>Lupinus</taxon>
    </lineage>
</organism>
<dbReference type="EMBL" id="CAXHTB010000024">
    <property type="protein sequence ID" value="CAL0332892.1"/>
    <property type="molecule type" value="Genomic_DNA"/>
</dbReference>
<evidence type="ECO:0000313" key="3">
    <source>
        <dbReference type="Proteomes" id="UP001497480"/>
    </source>
</evidence>
<feature type="domain" description="Reverse transcriptase Ty1/copia-type" evidence="1">
    <location>
        <begin position="2"/>
        <end position="167"/>
    </location>
</feature>
<dbReference type="PANTHER" id="PTHR11439:SF483">
    <property type="entry name" value="PEPTIDE SYNTHASE GLIP-LIKE, PUTATIVE (AFU_ORTHOLOGUE AFUA_3G12920)-RELATED"/>
    <property type="match status" value="1"/>
</dbReference>
<evidence type="ECO:0000259" key="1">
    <source>
        <dbReference type="Pfam" id="PF07727"/>
    </source>
</evidence>
<gene>
    <name evidence="2" type="ORF">LLUT_LOCUS33952</name>
</gene>
<dbReference type="InterPro" id="IPR043502">
    <property type="entry name" value="DNA/RNA_pol_sf"/>
</dbReference>
<dbReference type="InterPro" id="IPR013103">
    <property type="entry name" value="RVT_2"/>
</dbReference>
<reference evidence="2 3" key="1">
    <citation type="submission" date="2024-03" db="EMBL/GenBank/DDBJ databases">
        <authorList>
            <person name="Martinez-Hernandez J."/>
        </authorList>
    </citation>
    <scope>NUCLEOTIDE SEQUENCE [LARGE SCALE GENOMIC DNA]</scope>
</reference>